<dbReference type="RefSeq" id="WP_153119756.1">
    <property type="nucleotide sequence ID" value="NZ_VZCC01000108.1"/>
</dbReference>
<evidence type="ECO:0000256" key="1">
    <source>
        <dbReference type="SAM" id="SignalP"/>
    </source>
</evidence>
<dbReference type="AlphaFoldDB" id="A0AA90UYS1"/>
<dbReference type="Proteomes" id="UP000421408">
    <property type="component" value="Unassembled WGS sequence"/>
</dbReference>
<keyword evidence="1" id="KW-0732">Signal</keyword>
<proteinExistence type="predicted"/>
<comment type="caution">
    <text evidence="4">The sequence shown here is derived from an EMBL/GenBank/DDBJ whole genome shotgun (WGS) entry which is preliminary data.</text>
</comment>
<evidence type="ECO:0000259" key="2">
    <source>
        <dbReference type="Pfam" id="PF08522"/>
    </source>
</evidence>
<protein>
    <submittedName>
        <fullName evidence="4">DUF1735 domain-containing protein</fullName>
    </submittedName>
</protein>
<feature type="domain" description="BT-3987-like N-terminal" evidence="2">
    <location>
        <begin position="35"/>
        <end position="154"/>
    </location>
</feature>
<accession>A0AA90UYS1</accession>
<sequence>MKKIILSMMAACAMLLATSCENGDVEFDDFDYQTLCFSKQTPVRTIVLGESEYPNELDNQHKFKLQVTLGGSRNLKKEHKVKIVVDNSLCDGLAFSDGHQVTPMPAEYYQLPSDIITIPAGKAYDGIEVQLTDAFFADPKALSLNYVLPVRIVEALDGDSILVGQKKQNVENPVWQNASNWDVAPKNYQLLALVYKNPYHGAWISHGTDNIDFDGTTSEVKREAEYLERNEIRYLTSNGLLSSNYNVSTLVPITTINSQGNEEASSATLTSTLKLDFDNQGNIVVSAANTDAMSVPKSSTNATWTYTVSGTGKWEQHAAKKAWGDKDRDQITLDYVLTFTYSDKGVQHVKKYTCHDILVFRDHQEYFESFDVTYNK</sequence>
<reference evidence="5" key="1">
    <citation type="submission" date="2019-09" db="EMBL/GenBank/DDBJ databases">
        <title>Distinct polysaccharide growth profiles of human intestinal Prevotella copri isolates.</title>
        <authorList>
            <person name="Fehlner-Peach H."/>
            <person name="Magnabosco C."/>
            <person name="Raghavan V."/>
            <person name="Scher J.U."/>
            <person name="Tett A."/>
            <person name="Cox L.M."/>
            <person name="Gottsegen C."/>
            <person name="Watters A."/>
            <person name="Wiltshire- Gordon J.D."/>
            <person name="Segata N."/>
            <person name="Bonneau R."/>
            <person name="Littman D.R."/>
        </authorList>
    </citation>
    <scope>NUCLEOTIDE SEQUENCE [LARGE SCALE GENOMIC DNA]</scope>
    <source>
        <strain evidence="5">iAA108</strain>
    </source>
</reference>
<dbReference type="Gene3D" id="2.60.40.1740">
    <property type="entry name" value="hypothetical protein (bacova_03559)"/>
    <property type="match status" value="1"/>
</dbReference>
<dbReference type="EMBL" id="VZCC01000108">
    <property type="protein sequence ID" value="MQN85356.1"/>
    <property type="molecule type" value="Genomic_DNA"/>
</dbReference>
<feature type="signal peptide" evidence="1">
    <location>
        <begin position="1"/>
        <end position="22"/>
    </location>
</feature>
<dbReference type="InterPro" id="IPR013728">
    <property type="entry name" value="BT_3987-like_N"/>
</dbReference>
<evidence type="ECO:0000259" key="3">
    <source>
        <dbReference type="Pfam" id="PF18620"/>
    </source>
</evidence>
<organism evidence="4 5">
    <name type="scientific">Segatella copri</name>
    <dbReference type="NCBI Taxonomy" id="165179"/>
    <lineage>
        <taxon>Bacteria</taxon>
        <taxon>Pseudomonadati</taxon>
        <taxon>Bacteroidota</taxon>
        <taxon>Bacteroidia</taxon>
        <taxon>Bacteroidales</taxon>
        <taxon>Prevotellaceae</taxon>
        <taxon>Segatella</taxon>
    </lineage>
</organism>
<name>A0AA90UYS1_9BACT</name>
<dbReference type="Gene3D" id="2.40.128.420">
    <property type="match status" value="1"/>
</dbReference>
<dbReference type="PROSITE" id="PS51257">
    <property type="entry name" value="PROKAR_LIPOPROTEIN"/>
    <property type="match status" value="1"/>
</dbReference>
<evidence type="ECO:0000313" key="4">
    <source>
        <dbReference type="EMBL" id="MQN85356.1"/>
    </source>
</evidence>
<gene>
    <name evidence="4" type="ORF">F7D74_15530</name>
</gene>
<feature type="domain" description="DUF5627" evidence="3">
    <location>
        <begin position="198"/>
        <end position="363"/>
    </location>
</feature>
<feature type="chain" id="PRO_5041695128" evidence="1">
    <location>
        <begin position="23"/>
        <end position="376"/>
    </location>
</feature>
<dbReference type="InterPro" id="IPR040580">
    <property type="entry name" value="DUF5627"/>
</dbReference>
<dbReference type="Pfam" id="PF08522">
    <property type="entry name" value="BT_3987-like_N"/>
    <property type="match status" value="1"/>
</dbReference>
<dbReference type="Pfam" id="PF18620">
    <property type="entry name" value="DUF5627"/>
    <property type="match status" value="1"/>
</dbReference>
<evidence type="ECO:0000313" key="5">
    <source>
        <dbReference type="Proteomes" id="UP000421408"/>
    </source>
</evidence>